<proteinExistence type="predicted"/>
<gene>
    <name evidence="1" type="ORF">CHARACLAT_033119</name>
</gene>
<dbReference type="Proteomes" id="UP001352852">
    <property type="component" value="Unassembled WGS sequence"/>
</dbReference>
<accession>A0ABU7D2Q2</accession>
<keyword evidence="2" id="KW-1185">Reference proteome</keyword>
<evidence type="ECO:0008006" key="3">
    <source>
        <dbReference type="Google" id="ProtNLM"/>
    </source>
</evidence>
<comment type="caution">
    <text evidence="1">The sequence shown here is derived from an EMBL/GenBank/DDBJ whole genome shotgun (WGS) entry which is preliminary data.</text>
</comment>
<protein>
    <recommendedName>
        <fullName evidence="3">Rhodanese domain-containing protein</fullName>
    </recommendedName>
</protein>
<sequence>MIRIDSQDEFRVILKLKECSFHSMNPLRLAGRLKDELERIKDAQILNDGKLLIFCTSASQAATAAGLKVLEERSFKAMLREKPAAVKGVVYGVSVEVTMEELIK</sequence>
<organism evidence="1 2">
    <name type="scientific">Characodon lateralis</name>
    <dbReference type="NCBI Taxonomy" id="208331"/>
    <lineage>
        <taxon>Eukaryota</taxon>
        <taxon>Metazoa</taxon>
        <taxon>Chordata</taxon>
        <taxon>Craniata</taxon>
        <taxon>Vertebrata</taxon>
        <taxon>Euteleostomi</taxon>
        <taxon>Actinopterygii</taxon>
        <taxon>Neopterygii</taxon>
        <taxon>Teleostei</taxon>
        <taxon>Neoteleostei</taxon>
        <taxon>Acanthomorphata</taxon>
        <taxon>Ovalentaria</taxon>
        <taxon>Atherinomorphae</taxon>
        <taxon>Cyprinodontiformes</taxon>
        <taxon>Goodeidae</taxon>
        <taxon>Characodon</taxon>
    </lineage>
</organism>
<evidence type="ECO:0000313" key="2">
    <source>
        <dbReference type="Proteomes" id="UP001352852"/>
    </source>
</evidence>
<reference evidence="1 2" key="1">
    <citation type="submission" date="2021-06" db="EMBL/GenBank/DDBJ databases">
        <authorList>
            <person name="Palmer J.M."/>
        </authorList>
    </citation>
    <scope>NUCLEOTIDE SEQUENCE [LARGE SCALE GENOMIC DNA]</scope>
    <source>
        <strain evidence="1 2">CL_MEX2019</strain>
        <tissue evidence="1">Muscle</tissue>
    </source>
</reference>
<evidence type="ECO:0000313" key="1">
    <source>
        <dbReference type="EMBL" id="MED6269433.1"/>
    </source>
</evidence>
<name>A0ABU7D2Q2_9TELE</name>
<dbReference type="EMBL" id="JAHUTJ010014768">
    <property type="protein sequence ID" value="MED6269433.1"/>
    <property type="molecule type" value="Genomic_DNA"/>
</dbReference>